<organism evidence="2 3">
    <name type="scientific">Mesotoga infera</name>
    <dbReference type="NCBI Taxonomy" id="1236046"/>
    <lineage>
        <taxon>Bacteria</taxon>
        <taxon>Thermotogati</taxon>
        <taxon>Thermotogota</taxon>
        <taxon>Thermotogae</taxon>
        <taxon>Kosmotogales</taxon>
        <taxon>Kosmotogaceae</taxon>
        <taxon>Mesotoga</taxon>
    </lineage>
</organism>
<accession>A0A3D3TP33</accession>
<dbReference type="Proteomes" id="UP000264215">
    <property type="component" value="Unassembled WGS sequence"/>
</dbReference>
<dbReference type="GO" id="GO:0016787">
    <property type="term" value="F:hydrolase activity"/>
    <property type="evidence" value="ECO:0007669"/>
    <property type="project" value="UniProtKB-KW"/>
</dbReference>
<evidence type="ECO:0000259" key="1">
    <source>
        <dbReference type="Pfam" id="PF00561"/>
    </source>
</evidence>
<dbReference type="PANTHER" id="PTHR43798">
    <property type="entry name" value="MONOACYLGLYCEROL LIPASE"/>
    <property type="match status" value="1"/>
</dbReference>
<dbReference type="EMBL" id="DQBS01000198">
    <property type="protein sequence ID" value="HCO70661.1"/>
    <property type="molecule type" value="Genomic_DNA"/>
</dbReference>
<dbReference type="InterPro" id="IPR029058">
    <property type="entry name" value="AB_hydrolase_fold"/>
</dbReference>
<evidence type="ECO:0000313" key="3">
    <source>
        <dbReference type="Proteomes" id="UP000264215"/>
    </source>
</evidence>
<proteinExistence type="predicted"/>
<dbReference type="Gene3D" id="3.40.50.1820">
    <property type="entry name" value="alpha/beta hydrolase"/>
    <property type="match status" value="1"/>
</dbReference>
<dbReference type="PRINTS" id="PR00111">
    <property type="entry name" value="ABHYDROLASE"/>
</dbReference>
<dbReference type="InterPro" id="IPR000073">
    <property type="entry name" value="AB_hydrolase_1"/>
</dbReference>
<reference evidence="2 3" key="1">
    <citation type="journal article" date="2018" name="Nat. Biotechnol.">
        <title>A standardized bacterial taxonomy based on genome phylogeny substantially revises the tree of life.</title>
        <authorList>
            <person name="Parks D.H."/>
            <person name="Chuvochina M."/>
            <person name="Waite D.W."/>
            <person name="Rinke C."/>
            <person name="Skarshewski A."/>
            <person name="Chaumeil P.A."/>
            <person name="Hugenholtz P."/>
        </authorList>
    </citation>
    <scope>NUCLEOTIDE SEQUENCE [LARGE SCALE GENOMIC DNA]</scope>
    <source>
        <strain evidence="2">UBA9905</strain>
    </source>
</reference>
<dbReference type="SUPFAM" id="SSF53474">
    <property type="entry name" value="alpha/beta-Hydrolases"/>
    <property type="match status" value="1"/>
</dbReference>
<evidence type="ECO:0000313" key="2">
    <source>
        <dbReference type="EMBL" id="HCO70661.1"/>
    </source>
</evidence>
<dbReference type="AlphaFoldDB" id="A0A3D3TP33"/>
<dbReference type="InterPro" id="IPR050266">
    <property type="entry name" value="AB_hydrolase_sf"/>
</dbReference>
<sequence length="272" mass="30902">MAYKTINGTRLYYEIRGNEEGKRTVAFFNGVMASANSWSLQTGVFEKFGYKILLHDFKGQLLSEKPEGPYTFEEHAQEAYLLMKELGIDEVHIVGTSYGGEVALRFAIDFPDTVKSISIIDSVSELDEVLKLFVRGWKNAAKGGNPKKFFWDMVPTIYGDSFIRNNLKMLEERAMSLEKVNSDYFEGQIALYETFLGDVYMTDLLERISCPTLVVCGEEDILKPRKFSKIIADRIQKAEFAVIPDSGHVTIFEKPDVLNSMLLGFIMKNSDF</sequence>
<gene>
    <name evidence="2" type="ORF">DIT26_08855</name>
</gene>
<keyword evidence="2" id="KW-0378">Hydrolase</keyword>
<protein>
    <submittedName>
        <fullName evidence="2">Alpha/beta hydrolase</fullName>
    </submittedName>
</protein>
<dbReference type="GO" id="GO:0016020">
    <property type="term" value="C:membrane"/>
    <property type="evidence" value="ECO:0007669"/>
    <property type="project" value="TreeGrafter"/>
</dbReference>
<feature type="domain" description="AB hydrolase-1" evidence="1">
    <location>
        <begin position="27"/>
        <end position="255"/>
    </location>
</feature>
<comment type="caution">
    <text evidence="2">The sequence shown here is derived from an EMBL/GenBank/DDBJ whole genome shotgun (WGS) entry which is preliminary data.</text>
</comment>
<dbReference type="PANTHER" id="PTHR43798:SF33">
    <property type="entry name" value="HYDROLASE, PUTATIVE (AFU_ORTHOLOGUE AFUA_2G14860)-RELATED"/>
    <property type="match status" value="1"/>
</dbReference>
<name>A0A3D3TP33_9BACT</name>
<dbReference type="Pfam" id="PF00561">
    <property type="entry name" value="Abhydrolase_1"/>
    <property type="match status" value="1"/>
</dbReference>